<dbReference type="InterPro" id="IPR015424">
    <property type="entry name" value="PyrdxlP-dep_Trfase"/>
</dbReference>
<dbReference type="InterPro" id="IPR049943">
    <property type="entry name" value="Ser_HO-MeTrfase-like"/>
</dbReference>
<dbReference type="InterPro" id="IPR015421">
    <property type="entry name" value="PyrdxlP-dep_Trfase_major"/>
</dbReference>
<keyword evidence="2" id="KW-0663">Pyridoxal phosphate</keyword>
<dbReference type="Gene3D" id="3.90.1150.10">
    <property type="entry name" value="Aspartate Aminotransferase, domain 1"/>
    <property type="match status" value="1"/>
</dbReference>
<dbReference type="PANTHER" id="PTHR11680">
    <property type="entry name" value="SERINE HYDROXYMETHYLTRANSFERASE"/>
    <property type="match status" value="1"/>
</dbReference>
<keyword evidence="5" id="KW-1185">Reference proteome</keyword>
<gene>
    <name evidence="4" type="primary">glyA</name>
    <name evidence="4" type="ORF">LWC05_04325</name>
</gene>
<dbReference type="InterPro" id="IPR039429">
    <property type="entry name" value="SHMT-like_dom"/>
</dbReference>
<dbReference type="Gene3D" id="3.40.640.10">
    <property type="entry name" value="Type I PLP-dependent aspartate aminotransferase-like (Major domain)"/>
    <property type="match status" value="1"/>
</dbReference>
<evidence type="ECO:0000256" key="2">
    <source>
        <dbReference type="ARBA" id="ARBA00022898"/>
    </source>
</evidence>
<accession>A0ABS8VQS8</accession>
<feature type="domain" description="Serine hydroxymethyltransferase-like" evidence="3">
    <location>
        <begin position="14"/>
        <end position="60"/>
    </location>
</feature>
<dbReference type="EMBL" id="JAJSOJ010000014">
    <property type="protein sequence ID" value="MCE0743117.1"/>
    <property type="molecule type" value="Genomic_DNA"/>
</dbReference>
<comment type="caution">
    <text evidence="4">The sequence shown here is derived from an EMBL/GenBank/DDBJ whole genome shotgun (WGS) entry which is preliminary data.</text>
</comment>
<protein>
    <submittedName>
        <fullName evidence="4">Serine hydroxymethyltransferase</fullName>
        <ecNumber evidence="4">2.1.2.1</ecNumber>
    </submittedName>
</protein>
<dbReference type="InterPro" id="IPR015422">
    <property type="entry name" value="PyrdxlP-dep_Trfase_small"/>
</dbReference>
<dbReference type="Proteomes" id="UP001521074">
    <property type="component" value="Unassembled WGS sequence"/>
</dbReference>
<dbReference type="EC" id="2.1.2.1" evidence="4"/>
<dbReference type="SUPFAM" id="SSF53383">
    <property type="entry name" value="PLP-dependent transferases"/>
    <property type="match status" value="1"/>
</dbReference>
<feature type="non-terminal residue" evidence="4">
    <location>
        <position position="60"/>
    </location>
</feature>
<dbReference type="GO" id="GO:0004372">
    <property type="term" value="F:glycine hydroxymethyltransferase activity"/>
    <property type="evidence" value="ECO:0007669"/>
    <property type="project" value="UniProtKB-EC"/>
</dbReference>
<proteinExistence type="predicted"/>
<dbReference type="Pfam" id="PF00464">
    <property type="entry name" value="SHMT"/>
    <property type="match status" value="1"/>
</dbReference>
<reference evidence="4 5" key="1">
    <citation type="submission" date="2021-12" db="EMBL/GenBank/DDBJ databases">
        <title>Genome sequence of Acetobacter sicerae DmPark20a_162.</title>
        <authorList>
            <person name="Chaston J.M."/>
        </authorList>
    </citation>
    <scope>NUCLEOTIDE SEQUENCE [LARGE SCALE GENOMIC DNA]</scope>
    <source>
        <strain evidence="4 5">DmPark20a_162</strain>
    </source>
</reference>
<comment type="cofactor">
    <cofactor evidence="1">
        <name>pyridoxal 5'-phosphate</name>
        <dbReference type="ChEBI" id="CHEBI:597326"/>
    </cofactor>
</comment>
<evidence type="ECO:0000313" key="4">
    <source>
        <dbReference type="EMBL" id="MCE0743117.1"/>
    </source>
</evidence>
<organism evidence="4 5">
    <name type="scientific">Acetobacter sicerae</name>
    <dbReference type="NCBI Taxonomy" id="85325"/>
    <lineage>
        <taxon>Bacteria</taxon>
        <taxon>Pseudomonadati</taxon>
        <taxon>Pseudomonadota</taxon>
        <taxon>Alphaproteobacteria</taxon>
        <taxon>Acetobacterales</taxon>
        <taxon>Acetobacteraceae</taxon>
        <taxon>Acetobacter</taxon>
    </lineage>
</organism>
<sequence length="60" mass="6437">MSTDTLKSFFQSSLADVDAEVASAIASEFERQRDGIELIASENMVSEAVLQAQGSVLTNK</sequence>
<keyword evidence="4" id="KW-0808">Transferase</keyword>
<name>A0ABS8VQS8_9PROT</name>
<evidence type="ECO:0000256" key="1">
    <source>
        <dbReference type="ARBA" id="ARBA00001933"/>
    </source>
</evidence>
<evidence type="ECO:0000313" key="5">
    <source>
        <dbReference type="Proteomes" id="UP001521074"/>
    </source>
</evidence>
<evidence type="ECO:0000259" key="3">
    <source>
        <dbReference type="Pfam" id="PF00464"/>
    </source>
</evidence>
<dbReference type="PANTHER" id="PTHR11680:SF35">
    <property type="entry name" value="SERINE HYDROXYMETHYLTRANSFERASE 1"/>
    <property type="match status" value="1"/>
</dbReference>